<dbReference type="Pfam" id="PF19827">
    <property type="entry name" value="DUF6308"/>
    <property type="match status" value="1"/>
</dbReference>
<keyword evidence="2" id="KW-1185">Reference proteome</keyword>
<dbReference type="EMBL" id="FRCS01000001">
    <property type="protein sequence ID" value="SHM55485.1"/>
    <property type="molecule type" value="Genomic_DNA"/>
</dbReference>
<evidence type="ECO:0000313" key="1">
    <source>
        <dbReference type="EMBL" id="SHM55485.1"/>
    </source>
</evidence>
<dbReference type="RefSeq" id="WP_073251599.1">
    <property type="nucleotide sequence ID" value="NZ_FRCS01000001.1"/>
</dbReference>
<dbReference type="Proteomes" id="UP000184440">
    <property type="component" value="Unassembled WGS sequence"/>
</dbReference>
<dbReference type="AlphaFoldDB" id="A0A1M7JRF0"/>
<evidence type="ECO:0000313" key="2">
    <source>
        <dbReference type="Proteomes" id="UP000184440"/>
    </source>
</evidence>
<gene>
    <name evidence="1" type="ORF">SAMN05443668_101882</name>
</gene>
<dbReference type="InterPro" id="IPR046275">
    <property type="entry name" value="DUF6308"/>
</dbReference>
<accession>A0A1M7JRF0</accession>
<proteinExistence type="predicted"/>
<organism evidence="1 2">
    <name type="scientific">Cryptosporangium aurantiacum</name>
    <dbReference type="NCBI Taxonomy" id="134849"/>
    <lineage>
        <taxon>Bacteria</taxon>
        <taxon>Bacillati</taxon>
        <taxon>Actinomycetota</taxon>
        <taxon>Actinomycetes</taxon>
        <taxon>Cryptosporangiales</taxon>
        <taxon>Cryptosporangiaceae</taxon>
        <taxon>Cryptosporangium</taxon>
    </lineage>
</organism>
<protein>
    <submittedName>
        <fullName evidence="1">Uncharacterized protein</fullName>
    </submittedName>
</protein>
<name>A0A1M7JRF0_9ACTN</name>
<sequence length="221" mass="24431">MSETSPDYQFAHHTLDRFVYGDLRQAAIVNVGRYFNTDLYTGARFERLDGGGDRADVAHQFTAADLTAVRCLGTDIKPVSAIAILETHANRLSALLRRIPHTPIYEAPKSEIDPASAAGTLASMLLSDDFPHLGRMTATKLLARKRPHLLPCYDIVVARVLGKPRDITHCLHSWFHTDPERAKSLASIRDDIGGISDISLLRVLDAAVWMHGYEDTVETVA</sequence>
<reference evidence="1 2" key="1">
    <citation type="submission" date="2016-11" db="EMBL/GenBank/DDBJ databases">
        <authorList>
            <person name="Jaros S."/>
            <person name="Januszkiewicz K."/>
            <person name="Wedrychowicz H."/>
        </authorList>
    </citation>
    <scope>NUCLEOTIDE SEQUENCE [LARGE SCALE GENOMIC DNA]</scope>
    <source>
        <strain evidence="1 2">DSM 46144</strain>
    </source>
</reference>
<dbReference type="OrthoDB" id="5178186at2"/>